<organism evidence="8 9">
    <name type="scientific">Eubacterium pyruvativorans</name>
    <dbReference type="NCBI Taxonomy" id="155865"/>
    <lineage>
        <taxon>Bacteria</taxon>
        <taxon>Bacillati</taxon>
        <taxon>Bacillota</taxon>
        <taxon>Clostridia</taxon>
        <taxon>Eubacteriales</taxon>
        <taxon>Eubacteriaceae</taxon>
        <taxon>Eubacterium</taxon>
    </lineage>
</organism>
<evidence type="ECO:0000256" key="2">
    <source>
        <dbReference type="ARBA" id="ARBA00022670"/>
    </source>
</evidence>
<evidence type="ECO:0000259" key="6">
    <source>
        <dbReference type="PROSITE" id="PS51109"/>
    </source>
</evidence>
<dbReference type="SUPFAM" id="SSF54001">
    <property type="entry name" value="Cysteine proteinases"/>
    <property type="match status" value="1"/>
</dbReference>
<dbReference type="PROSITE" id="PS51109">
    <property type="entry name" value="G5"/>
    <property type="match status" value="1"/>
</dbReference>
<keyword evidence="4" id="KW-0378">Hydrolase</keyword>
<dbReference type="AlphaFoldDB" id="A0A1I7HAU2"/>
<keyword evidence="2" id="KW-0645">Protease</keyword>
<dbReference type="Pfam" id="PF00877">
    <property type="entry name" value="NLPC_P60"/>
    <property type="match status" value="1"/>
</dbReference>
<dbReference type="RefSeq" id="WP_242935095.1">
    <property type="nucleotide sequence ID" value="NZ_CADAOJ010000032.1"/>
</dbReference>
<evidence type="ECO:0000313" key="9">
    <source>
        <dbReference type="Proteomes" id="UP000198817"/>
    </source>
</evidence>
<dbReference type="GO" id="GO:0006508">
    <property type="term" value="P:proteolysis"/>
    <property type="evidence" value="ECO:0007669"/>
    <property type="project" value="UniProtKB-KW"/>
</dbReference>
<sequence>MMGSSQKHLKQHAAGRRIAVVIIAVAMAAAALGLTGYSRVKAQESMGYQVQITDPSTGKTVSLYTDTAKTPAEIRTDLASYVKETGSGVESVDVSSREGIRTDSEKTEAGNGTVYSYTEFLKQIVDNHYIDITTVENYQKTDLLQYRKRTVKTASLRKTTKKVKGGVYGKRVTSYRLVKKNGATASSEKLSTELVQKPKTKVTYVGTGSVRSRRGYLVRGTSGYKVVDFATNWIGNPYRWGGTSLKHGADCSGFVYSVYRHFGVNLPRVGQSAVGKRVSLRNLKPGDELHYPGHVAIYAGNGMVVHAVNPRIGIRLTSMYYTGRPYSATRFVTK</sequence>
<feature type="domain" description="G5" evidence="6">
    <location>
        <begin position="129"/>
        <end position="209"/>
    </location>
</feature>
<dbReference type="InterPro" id="IPR000064">
    <property type="entry name" value="NLP_P60_dom"/>
</dbReference>
<keyword evidence="3" id="KW-0732">Signal</keyword>
<dbReference type="EMBL" id="FPBT01000014">
    <property type="protein sequence ID" value="SFU57616.1"/>
    <property type="molecule type" value="Genomic_DNA"/>
</dbReference>
<protein>
    <submittedName>
        <fullName evidence="8">G5 domain-containing protein</fullName>
    </submittedName>
</protein>
<evidence type="ECO:0000256" key="5">
    <source>
        <dbReference type="ARBA" id="ARBA00022807"/>
    </source>
</evidence>
<dbReference type="STRING" id="155865.SAMN05216515_11520"/>
<proteinExistence type="inferred from homology"/>
<dbReference type="PANTHER" id="PTHR47053">
    <property type="entry name" value="MUREIN DD-ENDOPEPTIDASE MEPH-RELATED"/>
    <property type="match status" value="1"/>
</dbReference>
<dbReference type="InterPro" id="IPR011098">
    <property type="entry name" value="G5_dom"/>
</dbReference>
<dbReference type="InterPro" id="IPR038765">
    <property type="entry name" value="Papain-like_cys_pep_sf"/>
</dbReference>
<dbReference type="SMART" id="SM01208">
    <property type="entry name" value="G5"/>
    <property type="match status" value="1"/>
</dbReference>
<dbReference type="Gene3D" id="3.90.1720.10">
    <property type="entry name" value="endopeptidase domain like (from Nostoc punctiforme)"/>
    <property type="match status" value="1"/>
</dbReference>
<comment type="similarity">
    <text evidence="1">Belongs to the peptidase C40 family.</text>
</comment>
<evidence type="ECO:0000256" key="1">
    <source>
        <dbReference type="ARBA" id="ARBA00007074"/>
    </source>
</evidence>
<reference evidence="8 9" key="1">
    <citation type="submission" date="2016-10" db="EMBL/GenBank/DDBJ databases">
        <authorList>
            <person name="de Groot N.N."/>
        </authorList>
    </citation>
    <scope>NUCLEOTIDE SEQUENCE [LARGE SCALE GENOMIC DNA]</scope>
    <source>
        <strain evidence="8 9">KHGC13</strain>
    </source>
</reference>
<accession>A0A1I7HAU2</accession>
<dbReference type="GO" id="GO:0008234">
    <property type="term" value="F:cysteine-type peptidase activity"/>
    <property type="evidence" value="ECO:0007669"/>
    <property type="project" value="UniProtKB-KW"/>
</dbReference>
<dbReference type="Gene3D" id="2.20.230.10">
    <property type="entry name" value="Resuscitation-promoting factor rpfb"/>
    <property type="match status" value="1"/>
</dbReference>
<feature type="domain" description="NlpC/P60" evidence="7">
    <location>
        <begin position="220"/>
        <end position="334"/>
    </location>
</feature>
<dbReference type="InterPro" id="IPR051202">
    <property type="entry name" value="Peptidase_C40"/>
</dbReference>
<gene>
    <name evidence="8" type="ORF">SAMN05216508_11420</name>
</gene>
<dbReference type="Pfam" id="PF07501">
    <property type="entry name" value="G5"/>
    <property type="match status" value="1"/>
</dbReference>
<evidence type="ECO:0000256" key="4">
    <source>
        <dbReference type="ARBA" id="ARBA00022801"/>
    </source>
</evidence>
<keyword evidence="9" id="KW-1185">Reference proteome</keyword>
<dbReference type="PROSITE" id="PS51935">
    <property type="entry name" value="NLPC_P60"/>
    <property type="match status" value="1"/>
</dbReference>
<name>A0A1I7HAU2_9FIRM</name>
<evidence type="ECO:0000259" key="7">
    <source>
        <dbReference type="PROSITE" id="PS51935"/>
    </source>
</evidence>
<dbReference type="Proteomes" id="UP000198817">
    <property type="component" value="Unassembled WGS sequence"/>
</dbReference>
<evidence type="ECO:0000313" key="8">
    <source>
        <dbReference type="EMBL" id="SFU57616.1"/>
    </source>
</evidence>
<evidence type="ECO:0000256" key="3">
    <source>
        <dbReference type="ARBA" id="ARBA00022729"/>
    </source>
</evidence>
<dbReference type="PANTHER" id="PTHR47053:SF1">
    <property type="entry name" value="MUREIN DD-ENDOPEPTIDASE MEPH-RELATED"/>
    <property type="match status" value="1"/>
</dbReference>
<keyword evidence="5" id="KW-0788">Thiol protease</keyword>